<dbReference type="InterPro" id="IPR011990">
    <property type="entry name" value="TPR-like_helical_dom_sf"/>
</dbReference>
<accession>A0A2N3Y713</accession>
<keyword evidence="2" id="KW-1185">Reference proteome</keyword>
<dbReference type="EMBL" id="PJNB01000001">
    <property type="protein sequence ID" value="PKW18724.1"/>
    <property type="molecule type" value="Genomic_DNA"/>
</dbReference>
<proteinExistence type="predicted"/>
<dbReference type="SUPFAM" id="SSF48452">
    <property type="entry name" value="TPR-like"/>
    <property type="match status" value="1"/>
</dbReference>
<name>A0A2N3Y713_SACSN</name>
<evidence type="ECO:0008006" key="3">
    <source>
        <dbReference type="Google" id="ProtNLM"/>
    </source>
</evidence>
<evidence type="ECO:0000313" key="1">
    <source>
        <dbReference type="EMBL" id="PKW18724.1"/>
    </source>
</evidence>
<sequence length="461" mass="50351">MAETVKNPHLKALMDAAGMSSKGLAAQIRALSIRRRDDPPVRTDHARVLRWIGNGALAEVRTQKYIAEVLSARLGRHVRLDELGFPGTSSPSSDLDIGADRYSNCVDTAISQLTNVVKAEMAGCHSGPDWASDTTGNVISSYLFSQPSPAEESLSSATGLALPTRIRDTTASFMQLDFQYGGGYTRGLLMSFFRDHIVTVLGQDHPERVQRELFAAASEVAQLLGWASYDSGRHAAAQRFFTQGLRLAHEANDRLLGGRLLSNLSHQANYLGHFQDAVQYARAAQAATANVATPTVTTMFLAMEARALASLGDARSAAVVMHRAEETFDRAKPAAEPAWISYVDEKELGGEWAHVFRDLGQPGHARANVADAVDGMPARTQAFLRLVHAASALQDNDLDKAISEAHQAIELAGALDSSRYHRYLLDFHADLVARHPRDRRTRAFRALVLERYPTLSLTKPT</sequence>
<evidence type="ECO:0000313" key="2">
    <source>
        <dbReference type="Proteomes" id="UP000233786"/>
    </source>
</evidence>
<protein>
    <recommendedName>
        <fullName evidence="3">Transcriptional regulator</fullName>
    </recommendedName>
</protein>
<dbReference type="OrthoDB" id="3213425at2"/>
<dbReference type="Proteomes" id="UP000233786">
    <property type="component" value="Unassembled WGS sequence"/>
</dbReference>
<gene>
    <name evidence="1" type="ORF">A8926_6849</name>
</gene>
<comment type="caution">
    <text evidence="1">The sequence shown here is derived from an EMBL/GenBank/DDBJ whole genome shotgun (WGS) entry which is preliminary data.</text>
</comment>
<dbReference type="RefSeq" id="WP_010310206.1">
    <property type="nucleotide sequence ID" value="NZ_CP061007.1"/>
</dbReference>
<organism evidence="1 2">
    <name type="scientific">Saccharopolyspora spinosa</name>
    <dbReference type="NCBI Taxonomy" id="60894"/>
    <lineage>
        <taxon>Bacteria</taxon>
        <taxon>Bacillati</taxon>
        <taxon>Actinomycetota</taxon>
        <taxon>Actinomycetes</taxon>
        <taxon>Pseudonocardiales</taxon>
        <taxon>Pseudonocardiaceae</taxon>
        <taxon>Saccharopolyspora</taxon>
    </lineage>
</organism>
<dbReference type="AlphaFoldDB" id="A0A2N3Y713"/>
<reference evidence="1" key="1">
    <citation type="submission" date="2017-12" db="EMBL/GenBank/DDBJ databases">
        <title>Sequencing the genomes of 1000 Actinobacteria strains.</title>
        <authorList>
            <person name="Klenk H.-P."/>
        </authorList>
    </citation>
    <scope>NUCLEOTIDE SEQUENCE [LARGE SCALE GENOMIC DNA]</scope>
    <source>
        <strain evidence="1">DSM 44228</strain>
    </source>
</reference>
<dbReference type="Gene3D" id="1.25.40.10">
    <property type="entry name" value="Tetratricopeptide repeat domain"/>
    <property type="match status" value="1"/>
</dbReference>
<dbReference type="STRING" id="994479.GCA_000194155_04875"/>